<dbReference type="SUPFAM" id="SSF50249">
    <property type="entry name" value="Nucleic acid-binding proteins"/>
    <property type="match status" value="1"/>
</dbReference>
<protein>
    <recommendedName>
        <fullName evidence="10">Small ribosomal subunit biogenesis GTPase RsgA</fullName>
        <ecNumber evidence="10">3.6.1.-</ecNumber>
    </recommendedName>
</protein>
<dbReference type="GO" id="GO:0003924">
    <property type="term" value="F:GTPase activity"/>
    <property type="evidence" value="ECO:0007669"/>
    <property type="project" value="UniProtKB-UniRule"/>
</dbReference>
<dbReference type="OrthoDB" id="9809485at2"/>
<dbReference type="Pfam" id="PF16745">
    <property type="entry name" value="RsgA_N"/>
    <property type="match status" value="1"/>
</dbReference>
<dbReference type="GO" id="GO:0042274">
    <property type="term" value="P:ribosomal small subunit biogenesis"/>
    <property type="evidence" value="ECO:0007669"/>
    <property type="project" value="UniProtKB-UniRule"/>
</dbReference>
<evidence type="ECO:0000256" key="5">
    <source>
        <dbReference type="ARBA" id="ARBA00022741"/>
    </source>
</evidence>
<keyword evidence="1 10" id="KW-0963">Cytoplasm</keyword>
<keyword evidence="2 10" id="KW-0690">Ribosome biogenesis</keyword>
<dbReference type="NCBIfam" id="TIGR00157">
    <property type="entry name" value="ribosome small subunit-dependent GTPase A"/>
    <property type="match status" value="1"/>
</dbReference>
<evidence type="ECO:0000256" key="8">
    <source>
        <dbReference type="ARBA" id="ARBA00022884"/>
    </source>
</evidence>
<evidence type="ECO:0000256" key="3">
    <source>
        <dbReference type="ARBA" id="ARBA00022723"/>
    </source>
</evidence>
<comment type="subunit">
    <text evidence="10">Monomer. Associates with 30S ribosomal subunit, binds 16S rRNA.</text>
</comment>
<feature type="binding site" evidence="10">
    <location>
        <position position="269"/>
    </location>
    <ligand>
        <name>Zn(2+)</name>
        <dbReference type="ChEBI" id="CHEBI:29105"/>
    </ligand>
</feature>
<organism evidence="13 14">
    <name type="scientific">Chryseolinea serpens</name>
    <dbReference type="NCBI Taxonomy" id="947013"/>
    <lineage>
        <taxon>Bacteria</taxon>
        <taxon>Pseudomonadati</taxon>
        <taxon>Bacteroidota</taxon>
        <taxon>Cytophagia</taxon>
        <taxon>Cytophagales</taxon>
        <taxon>Fulvivirgaceae</taxon>
        <taxon>Chryseolinea</taxon>
    </lineage>
</organism>
<feature type="domain" description="CP-type G" evidence="12">
    <location>
        <begin position="76"/>
        <end position="237"/>
    </location>
</feature>
<dbReference type="Proteomes" id="UP000184212">
    <property type="component" value="Unassembled WGS sequence"/>
</dbReference>
<feature type="binding site" evidence="10">
    <location>
        <position position="275"/>
    </location>
    <ligand>
        <name>Zn(2+)</name>
        <dbReference type="ChEBI" id="CHEBI:29105"/>
    </ligand>
</feature>
<dbReference type="CDD" id="cd01854">
    <property type="entry name" value="YjeQ_EngC"/>
    <property type="match status" value="1"/>
</dbReference>
<accession>A0A1M5S429</accession>
<dbReference type="HAMAP" id="MF_01820">
    <property type="entry name" value="GTPase_RsgA"/>
    <property type="match status" value="1"/>
</dbReference>
<dbReference type="Pfam" id="PF03193">
    <property type="entry name" value="RsgA_GTPase"/>
    <property type="match status" value="1"/>
</dbReference>
<dbReference type="PANTHER" id="PTHR32120">
    <property type="entry name" value="SMALL RIBOSOMAL SUBUNIT BIOGENESIS GTPASE RSGA"/>
    <property type="match status" value="1"/>
</dbReference>
<dbReference type="InterPro" id="IPR027417">
    <property type="entry name" value="P-loop_NTPase"/>
</dbReference>
<dbReference type="CDD" id="cd04466">
    <property type="entry name" value="S1_YloQ_GTPase"/>
    <property type="match status" value="1"/>
</dbReference>
<dbReference type="GO" id="GO:0046872">
    <property type="term" value="F:metal ion binding"/>
    <property type="evidence" value="ECO:0007669"/>
    <property type="project" value="UniProtKB-KW"/>
</dbReference>
<dbReference type="GO" id="GO:0019843">
    <property type="term" value="F:rRNA binding"/>
    <property type="evidence" value="ECO:0007669"/>
    <property type="project" value="UniProtKB-KW"/>
</dbReference>
<evidence type="ECO:0000259" key="11">
    <source>
        <dbReference type="PROSITE" id="PS50936"/>
    </source>
</evidence>
<dbReference type="InterPro" id="IPR031944">
    <property type="entry name" value="RsgA_N"/>
</dbReference>
<dbReference type="PROSITE" id="PS51721">
    <property type="entry name" value="G_CP"/>
    <property type="match status" value="1"/>
</dbReference>
<keyword evidence="6 10" id="KW-0378">Hydrolase</keyword>
<keyword evidence="4 10" id="KW-0699">rRNA-binding</keyword>
<evidence type="ECO:0000256" key="9">
    <source>
        <dbReference type="ARBA" id="ARBA00023134"/>
    </source>
</evidence>
<evidence type="ECO:0000256" key="2">
    <source>
        <dbReference type="ARBA" id="ARBA00022517"/>
    </source>
</evidence>
<dbReference type="InterPro" id="IPR030378">
    <property type="entry name" value="G_CP_dom"/>
</dbReference>
<dbReference type="Gene3D" id="1.10.40.50">
    <property type="entry name" value="Probable gtpase engc, domain 3"/>
    <property type="match status" value="1"/>
</dbReference>
<reference evidence="13 14" key="1">
    <citation type="submission" date="2016-11" db="EMBL/GenBank/DDBJ databases">
        <authorList>
            <person name="Jaros S."/>
            <person name="Januszkiewicz K."/>
            <person name="Wedrychowicz H."/>
        </authorList>
    </citation>
    <scope>NUCLEOTIDE SEQUENCE [LARGE SCALE GENOMIC DNA]</scope>
    <source>
        <strain evidence="13 14">DSM 24574</strain>
    </source>
</reference>
<feature type="binding site" evidence="10">
    <location>
        <position position="267"/>
    </location>
    <ligand>
        <name>Zn(2+)</name>
        <dbReference type="ChEBI" id="CHEBI:29105"/>
    </ligand>
</feature>
<comment type="subcellular location">
    <subcellularLocation>
        <location evidence="10">Cytoplasm</location>
    </subcellularLocation>
</comment>
<feature type="binding site" evidence="10">
    <location>
        <begin position="126"/>
        <end position="129"/>
    </location>
    <ligand>
        <name>GTP</name>
        <dbReference type="ChEBI" id="CHEBI:37565"/>
    </ligand>
</feature>
<dbReference type="PROSITE" id="PS50936">
    <property type="entry name" value="ENGC_GTPASE"/>
    <property type="match status" value="1"/>
</dbReference>
<evidence type="ECO:0000256" key="10">
    <source>
        <dbReference type="HAMAP-Rule" id="MF_01820"/>
    </source>
</evidence>
<dbReference type="Gene3D" id="2.40.50.140">
    <property type="entry name" value="Nucleic acid-binding proteins"/>
    <property type="match status" value="1"/>
</dbReference>
<gene>
    <name evidence="10" type="primary">rsgA</name>
    <name evidence="13" type="ORF">SAMN04488109_3736</name>
</gene>
<keyword evidence="5 10" id="KW-0547">Nucleotide-binding</keyword>
<dbReference type="STRING" id="947013.SAMN04488109_3736"/>
<comment type="cofactor">
    <cofactor evidence="10">
        <name>Zn(2+)</name>
        <dbReference type="ChEBI" id="CHEBI:29105"/>
    </cofactor>
    <text evidence="10">Binds 1 zinc ion per subunit.</text>
</comment>
<dbReference type="GO" id="GO:0005525">
    <property type="term" value="F:GTP binding"/>
    <property type="evidence" value="ECO:0007669"/>
    <property type="project" value="UniProtKB-UniRule"/>
</dbReference>
<dbReference type="InterPro" id="IPR010914">
    <property type="entry name" value="RsgA_GTPase_dom"/>
</dbReference>
<dbReference type="EC" id="3.6.1.-" evidence="10"/>
<dbReference type="RefSeq" id="WP_073136832.1">
    <property type="nucleotide sequence ID" value="NZ_FQWQ01000002.1"/>
</dbReference>
<evidence type="ECO:0000313" key="13">
    <source>
        <dbReference type="EMBL" id="SHH33205.1"/>
    </source>
</evidence>
<feature type="binding site" evidence="10">
    <location>
        <begin position="179"/>
        <end position="187"/>
    </location>
    <ligand>
        <name>GTP</name>
        <dbReference type="ChEBI" id="CHEBI:37565"/>
    </ligand>
</feature>
<evidence type="ECO:0000313" key="14">
    <source>
        <dbReference type="Proteomes" id="UP000184212"/>
    </source>
</evidence>
<keyword evidence="14" id="KW-1185">Reference proteome</keyword>
<sequence length="305" mass="33998">MIEGLVLRSTGSFYEVLGPDGKIHTCRVRGKIRLEGIKETNPVAVGDRVSVDLEHNIGSITAILERKNHILRQSVKKTGHSHVLAANVDQALLVVTLTFPRTSLGFIDRFLVSAESFRIPQVILFNKKDMLDEEGKQNVQELMELYTGIGVACFSISALHEDQDVLWDILRDKVTLIAGHSGVGKSTLLNKIAPHIKQTVGDVSDFSSKGTHTTTFAEMFALDEKTYVIDTPGIKEWGLVDMNAQEISDYFPEMREVRLECKFGARCIHVNEPQCAVVDAIRAGEIALSRYENYLSMVLGQDNRR</sequence>
<dbReference type="SUPFAM" id="SSF52540">
    <property type="entry name" value="P-loop containing nucleoside triphosphate hydrolases"/>
    <property type="match status" value="1"/>
</dbReference>
<dbReference type="Gene3D" id="3.40.50.300">
    <property type="entry name" value="P-loop containing nucleotide triphosphate hydrolases"/>
    <property type="match status" value="1"/>
</dbReference>
<feature type="binding site" evidence="10">
    <location>
        <position position="261"/>
    </location>
    <ligand>
        <name>Zn(2+)</name>
        <dbReference type="ChEBI" id="CHEBI:29105"/>
    </ligand>
</feature>
<evidence type="ECO:0000256" key="6">
    <source>
        <dbReference type="ARBA" id="ARBA00022801"/>
    </source>
</evidence>
<name>A0A1M5S429_9BACT</name>
<comment type="function">
    <text evidence="10">One of several proteins that assist in the late maturation steps of the functional core of the 30S ribosomal subunit. Helps release RbfA from mature subunits. May play a role in the assembly of ribosomal proteins into the subunit. Circularly permuted GTPase that catalyzes slow GTP hydrolysis, GTPase activity is stimulated by the 30S ribosomal subunit.</text>
</comment>
<dbReference type="InterPro" id="IPR004881">
    <property type="entry name" value="Ribosome_biogen_GTPase_RsgA"/>
</dbReference>
<comment type="similarity">
    <text evidence="10">Belongs to the TRAFAC class YlqF/YawG GTPase family. RsgA subfamily.</text>
</comment>
<dbReference type="EMBL" id="FQWQ01000002">
    <property type="protein sequence ID" value="SHH33205.1"/>
    <property type="molecule type" value="Genomic_DNA"/>
</dbReference>
<feature type="domain" description="EngC GTPase" evidence="11">
    <location>
        <begin position="86"/>
        <end position="235"/>
    </location>
</feature>
<dbReference type="PANTHER" id="PTHR32120:SF11">
    <property type="entry name" value="SMALL RIBOSOMAL SUBUNIT BIOGENESIS GTPASE RSGA 1, MITOCHONDRIAL-RELATED"/>
    <property type="match status" value="1"/>
</dbReference>
<dbReference type="AlphaFoldDB" id="A0A1M5S429"/>
<evidence type="ECO:0000259" key="12">
    <source>
        <dbReference type="PROSITE" id="PS51721"/>
    </source>
</evidence>
<keyword evidence="9 10" id="KW-0342">GTP-binding</keyword>
<dbReference type="InterPro" id="IPR012340">
    <property type="entry name" value="NA-bd_OB-fold"/>
</dbReference>
<dbReference type="GO" id="GO:0005737">
    <property type="term" value="C:cytoplasm"/>
    <property type="evidence" value="ECO:0007669"/>
    <property type="project" value="UniProtKB-SubCell"/>
</dbReference>
<evidence type="ECO:0000256" key="1">
    <source>
        <dbReference type="ARBA" id="ARBA00022490"/>
    </source>
</evidence>
<keyword evidence="7 10" id="KW-0862">Zinc</keyword>
<proteinExistence type="inferred from homology"/>
<evidence type="ECO:0000256" key="7">
    <source>
        <dbReference type="ARBA" id="ARBA00022833"/>
    </source>
</evidence>
<evidence type="ECO:0000256" key="4">
    <source>
        <dbReference type="ARBA" id="ARBA00022730"/>
    </source>
</evidence>
<keyword evidence="3 10" id="KW-0479">Metal-binding</keyword>
<keyword evidence="8 10" id="KW-0694">RNA-binding</keyword>